<keyword evidence="9" id="KW-1185">Reference proteome</keyword>
<evidence type="ECO:0000259" key="7">
    <source>
        <dbReference type="PROSITE" id="PS51677"/>
    </source>
</evidence>
<evidence type="ECO:0000256" key="3">
    <source>
        <dbReference type="ARBA" id="ARBA00010973"/>
    </source>
</evidence>
<comment type="similarity">
    <text evidence="3">Belongs to the polysaccharide deacetylase family.</text>
</comment>
<evidence type="ECO:0000313" key="9">
    <source>
        <dbReference type="Proteomes" id="UP000672602"/>
    </source>
</evidence>
<evidence type="ECO:0000256" key="1">
    <source>
        <dbReference type="ARBA" id="ARBA00003236"/>
    </source>
</evidence>
<dbReference type="RefSeq" id="WP_210682770.1">
    <property type="nucleotide sequence ID" value="NZ_JAGMWN010000006.1"/>
</dbReference>
<dbReference type="Pfam" id="PF01522">
    <property type="entry name" value="Polysacc_deac_1"/>
    <property type="match status" value="1"/>
</dbReference>
<protein>
    <recommendedName>
        <fullName evidence="4">Chitooligosaccharide deacetylase</fullName>
    </recommendedName>
    <alternativeName>
        <fullName evidence="6">Nodulation protein B</fullName>
    </alternativeName>
</protein>
<evidence type="ECO:0000313" key="8">
    <source>
        <dbReference type="EMBL" id="MBP5858204.1"/>
    </source>
</evidence>
<evidence type="ECO:0000256" key="4">
    <source>
        <dbReference type="ARBA" id="ARBA00020071"/>
    </source>
</evidence>
<feature type="domain" description="NodB homology" evidence="7">
    <location>
        <begin position="116"/>
        <end position="374"/>
    </location>
</feature>
<dbReference type="AlphaFoldDB" id="A0A8J7S7E3"/>
<comment type="caution">
    <text evidence="8">The sequence shown here is derived from an EMBL/GenBank/DDBJ whole genome shotgun (WGS) entry which is preliminary data.</text>
</comment>
<comment type="subcellular location">
    <subcellularLocation>
        <location evidence="2">Secreted</location>
    </subcellularLocation>
</comment>
<dbReference type="GO" id="GO:0005975">
    <property type="term" value="P:carbohydrate metabolic process"/>
    <property type="evidence" value="ECO:0007669"/>
    <property type="project" value="InterPro"/>
</dbReference>
<proteinExistence type="inferred from homology"/>
<reference evidence="8" key="1">
    <citation type="submission" date="2021-04" db="EMBL/GenBank/DDBJ databases">
        <authorList>
            <person name="Zhang D.-C."/>
        </authorList>
    </citation>
    <scope>NUCLEOTIDE SEQUENCE</scope>
    <source>
        <strain evidence="8">CGMCC 1.15697</strain>
    </source>
</reference>
<dbReference type="InterPro" id="IPR051398">
    <property type="entry name" value="Polysacch_Deacetylase"/>
</dbReference>
<dbReference type="PROSITE" id="PS51677">
    <property type="entry name" value="NODB"/>
    <property type="match status" value="1"/>
</dbReference>
<evidence type="ECO:0000256" key="2">
    <source>
        <dbReference type="ARBA" id="ARBA00004613"/>
    </source>
</evidence>
<dbReference type="EMBL" id="JAGMWN010000006">
    <property type="protein sequence ID" value="MBP5858204.1"/>
    <property type="molecule type" value="Genomic_DNA"/>
</dbReference>
<dbReference type="Gene3D" id="3.20.20.370">
    <property type="entry name" value="Glycoside hydrolase/deacetylase"/>
    <property type="match status" value="1"/>
</dbReference>
<dbReference type="SUPFAM" id="SSF88713">
    <property type="entry name" value="Glycoside hydrolase/deacetylase"/>
    <property type="match status" value="1"/>
</dbReference>
<dbReference type="Proteomes" id="UP000672602">
    <property type="component" value="Unassembled WGS sequence"/>
</dbReference>
<organism evidence="8 9">
    <name type="scientific">Marivibrio halodurans</name>
    <dbReference type="NCBI Taxonomy" id="2039722"/>
    <lineage>
        <taxon>Bacteria</taxon>
        <taxon>Pseudomonadati</taxon>
        <taxon>Pseudomonadota</taxon>
        <taxon>Alphaproteobacteria</taxon>
        <taxon>Rhodospirillales</taxon>
        <taxon>Rhodospirillaceae</taxon>
        <taxon>Marivibrio</taxon>
    </lineage>
</organism>
<dbReference type="PANTHER" id="PTHR34216">
    <property type="match status" value="1"/>
</dbReference>
<name>A0A8J7S7E3_9PROT</name>
<dbReference type="InterPro" id="IPR002509">
    <property type="entry name" value="NODB_dom"/>
</dbReference>
<accession>A0A8J7S7E3</accession>
<dbReference type="InterPro" id="IPR011330">
    <property type="entry name" value="Glyco_hydro/deAcase_b/a-brl"/>
</dbReference>
<evidence type="ECO:0000256" key="5">
    <source>
        <dbReference type="ARBA" id="ARBA00022729"/>
    </source>
</evidence>
<keyword evidence="5" id="KW-0732">Signal</keyword>
<sequence length="374" mass="40446">MKTIATRGAPSWRALSVLPLILLALAIGMPAGGGAARAQSAADGSEAGARGGGPDDSQAAVVLIYHRFGETAFPTTNIRLDQFEAHIEELSKPRYNVVPLSTVVSALAKGEALPPRTVAITIDDAYASIYTEAWPRLKAAGLPFTVFVSTDPVDRGLGGIMSWEQIRDLHAGGVEIGNHTVAHAHMPTLSPVRARREITRAAERLEEELGAAPTLFAFPYGEASGQLMEMVAEAGYSHAFGQHSGAIGRHTPRYYLPRFPVNESFGGIDRFVRIVNALPFPASDVTPDDPDLGAPGAENPPTFGFTLAEPVEWPKDIACYHSATGRVERMEQLGPRVELRFDQPFAAGRTRINCTVPTPTGRWRWFGMQYYLAE</sequence>
<dbReference type="PANTHER" id="PTHR34216:SF3">
    <property type="entry name" value="POLY-BETA-1,6-N-ACETYL-D-GLUCOSAMINE N-DEACETYLASE"/>
    <property type="match status" value="1"/>
</dbReference>
<dbReference type="GO" id="GO:0016810">
    <property type="term" value="F:hydrolase activity, acting on carbon-nitrogen (but not peptide) bonds"/>
    <property type="evidence" value="ECO:0007669"/>
    <property type="project" value="InterPro"/>
</dbReference>
<gene>
    <name evidence="8" type="ORF">KAJ83_14385</name>
</gene>
<dbReference type="CDD" id="cd10973">
    <property type="entry name" value="CE4_DAC_u4_5s"/>
    <property type="match status" value="1"/>
</dbReference>
<evidence type="ECO:0000256" key="6">
    <source>
        <dbReference type="ARBA" id="ARBA00032976"/>
    </source>
</evidence>
<comment type="function">
    <text evidence="1">Is involved in generating a small heat-stable compound (Nod), an acylated oligomer of N-acetylglucosamine, that stimulates mitosis in various plant protoplasts.</text>
</comment>
<dbReference type="GO" id="GO:0005576">
    <property type="term" value="C:extracellular region"/>
    <property type="evidence" value="ECO:0007669"/>
    <property type="project" value="UniProtKB-SubCell"/>
</dbReference>